<gene>
    <name evidence="1" type="ORF">UFOPK2366_00602</name>
</gene>
<accession>A0A6J6NUE3</accession>
<dbReference type="InterPro" id="IPR008775">
    <property type="entry name" value="Phytyl_CoA_dOase-like"/>
</dbReference>
<dbReference type="GO" id="GO:0016491">
    <property type="term" value="F:oxidoreductase activity"/>
    <property type="evidence" value="ECO:0007669"/>
    <property type="project" value="UniProtKB-ARBA"/>
</dbReference>
<dbReference type="EMBL" id="CAEZXM010000088">
    <property type="protein sequence ID" value="CAB4688254.1"/>
    <property type="molecule type" value="Genomic_DNA"/>
</dbReference>
<protein>
    <submittedName>
        <fullName evidence="1">Unannotated protein</fullName>
    </submittedName>
</protein>
<dbReference type="SUPFAM" id="SSF51197">
    <property type="entry name" value="Clavaminate synthase-like"/>
    <property type="match status" value="1"/>
</dbReference>
<dbReference type="Gene3D" id="2.60.120.620">
    <property type="entry name" value="q2cbj1_9rhob like domain"/>
    <property type="match status" value="1"/>
</dbReference>
<dbReference type="PANTHER" id="PTHR20883:SF48">
    <property type="entry name" value="ECTOINE DIOXYGENASE"/>
    <property type="match status" value="1"/>
</dbReference>
<proteinExistence type="predicted"/>
<sequence length="281" mass="29904">MDIPRLPSTASLDEVTQHIDLAGAVIIDRLFTGSVLDALSRDLAPYLRSKPAGSQTGNESEQVFHGPRTTRFGGLAGKSAAFVDVLLNPLVLGAAEQLLLPACGAIQCAGTQVMAIGPGEPAQYLHRDQGAWQTLVEADFAPEIAMSAMVAITDFTAENGATRVSPGSHKMARTDFAAFDEGLVKQAEMEAGSVLLYTSKVVHSGGANQTNATRVGMHIFFALGWLRSEEAHQIALSKDDAIRLPERARSLLGFGAYGGDQYGGGRLWTVDYDDPAALYRV</sequence>
<dbReference type="AlphaFoldDB" id="A0A6J6NUE3"/>
<reference evidence="1" key="1">
    <citation type="submission" date="2020-05" db="EMBL/GenBank/DDBJ databases">
        <authorList>
            <person name="Chiriac C."/>
            <person name="Salcher M."/>
            <person name="Ghai R."/>
            <person name="Kavagutti S V."/>
        </authorList>
    </citation>
    <scope>NUCLEOTIDE SEQUENCE</scope>
</reference>
<evidence type="ECO:0000313" key="1">
    <source>
        <dbReference type="EMBL" id="CAB4688254.1"/>
    </source>
</evidence>
<organism evidence="1">
    <name type="scientific">freshwater metagenome</name>
    <dbReference type="NCBI Taxonomy" id="449393"/>
    <lineage>
        <taxon>unclassified sequences</taxon>
        <taxon>metagenomes</taxon>
        <taxon>ecological metagenomes</taxon>
    </lineage>
</organism>
<name>A0A6J6NUE3_9ZZZZ</name>
<dbReference type="GO" id="GO:0046872">
    <property type="term" value="F:metal ion binding"/>
    <property type="evidence" value="ECO:0007669"/>
    <property type="project" value="UniProtKB-ARBA"/>
</dbReference>
<dbReference type="Pfam" id="PF05721">
    <property type="entry name" value="PhyH"/>
    <property type="match status" value="1"/>
</dbReference>
<dbReference type="PANTHER" id="PTHR20883">
    <property type="entry name" value="PHYTANOYL-COA DIOXYGENASE DOMAIN CONTAINING 1"/>
    <property type="match status" value="1"/>
</dbReference>